<sequence>MKARSLRKLITGLAFGTATAVASAQDYSQIYVFGDSLSDNGNLHAVTQDPNIPERFTNGAVAVEVLAAQLGLTLSPSYHLLPPEVTLGNYGNNYAIAGAITTDEDGNLATPDINLPTQVGAFLQIHGFQAPQDALYVVMIGGNDIRAARSVLVDGDLGARRDANKLLKKAIRSVETQLSTLISAGAQHIVVVNAPDIGAIPETDLVAAQALANADNIRDRIVAKKLEKFTRVLTAVYNGRLSAAVSDIEDATGIDIIEYDLFNFLDDAIDNYQEYGYTNNTDACVYAITGGGYNPECNFETFVFFDEIHPTAVTHQRAALELHQLLSEQ</sequence>
<dbReference type="InterPro" id="IPR036514">
    <property type="entry name" value="SGNH_hydro_sf"/>
</dbReference>
<keyword evidence="2" id="KW-0732">Signal</keyword>
<dbReference type="EMBL" id="BSNM01000016">
    <property type="protein sequence ID" value="GLQ33161.1"/>
    <property type="molecule type" value="Genomic_DNA"/>
</dbReference>
<dbReference type="GO" id="GO:0016788">
    <property type="term" value="F:hydrolase activity, acting on ester bonds"/>
    <property type="evidence" value="ECO:0007669"/>
    <property type="project" value="InterPro"/>
</dbReference>
<evidence type="ECO:0000256" key="1">
    <source>
        <dbReference type="ARBA" id="ARBA00022801"/>
    </source>
</evidence>
<dbReference type="InterPro" id="IPR051058">
    <property type="entry name" value="GDSL_Est/Lipase"/>
</dbReference>
<dbReference type="AlphaFoldDB" id="A0AA37WA48"/>
<comment type="caution">
    <text evidence="3">The sequence shown here is derived from an EMBL/GenBank/DDBJ whole genome shotgun (WGS) entry which is preliminary data.</text>
</comment>
<dbReference type="PANTHER" id="PTHR45648">
    <property type="entry name" value="GDSL LIPASE/ACYLHYDROLASE FAMILY PROTEIN (AFU_ORTHOLOGUE AFUA_4G14700)"/>
    <property type="match status" value="1"/>
</dbReference>
<dbReference type="Pfam" id="PF00657">
    <property type="entry name" value="Lipase_GDSL"/>
    <property type="match status" value="1"/>
</dbReference>
<evidence type="ECO:0000313" key="3">
    <source>
        <dbReference type="EMBL" id="GLQ33161.1"/>
    </source>
</evidence>
<dbReference type="Proteomes" id="UP001161389">
    <property type="component" value="Unassembled WGS sequence"/>
</dbReference>
<accession>A0AA37WA48</accession>
<evidence type="ECO:0000313" key="4">
    <source>
        <dbReference type="Proteomes" id="UP001161389"/>
    </source>
</evidence>
<gene>
    <name evidence="3" type="primary">sseJ</name>
    <name evidence="3" type="ORF">GCM10007876_36400</name>
</gene>
<name>A0AA37WA48_9GAMM</name>
<dbReference type="SUPFAM" id="SSF52266">
    <property type="entry name" value="SGNH hydrolase"/>
    <property type="match status" value="1"/>
</dbReference>
<feature type="signal peptide" evidence="2">
    <location>
        <begin position="1"/>
        <end position="24"/>
    </location>
</feature>
<evidence type="ECO:0000256" key="2">
    <source>
        <dbReference type="SAM" id="SignalP"/>
    </source>
</evidence>
<keyword evidence="1" id="KW-0378">Hydrolase</keyword>
<dbReference type="Gene3D" id="3.40.50.1110">
    <property type="entry name" value="SGNH hydrolase"/>
    <property type="match status" value="1"/>
</dbReference>
<keyword evidence="4" id="KW-1185">Reference proteome</keyword>
<dbReference type="PANTHER" id="PTHR45648:SF22">
    <property type="entry name" value="GDSL LIPASE_ACYLHYDROLASE FAMILY PROTEIN (AFU_ORTHOLOGUE AFUA_4G14700)"/>
    <property type="match status" value="1"/>
</dbReference>
<dbReference type="CDD" id="cd01846">
    <property type="entry name" value="fatty_acyltransferase_like"/>
    <property type="match status" value="1"/>
</dbReference>
<proteinExistence type="predicted"/>
<reference evidence="3" key="2">
    <citation type="submission" date="2023-01" db="EMBL/GenBank/DDBJ databases">
        <title>Draft genome sequence of Litoribrevibacter albus strain NBRC 110071.</title>
        <authorList>
            <person name="Sun Q."/>
            <person name="Mori K."/>
        </authorList>
    </citation>
    <scope>NUCLEOTIDE SEQUENCE</scope>
    <source>
        <strain evidence="3">NBRC 110071</strain>
    </source>
</reference>
<organism evidence="3 4">
    <name type="scientific">Litoribrevibacter albus</name>
    <dbReference type="NCBI Taxonomy" id="1473156"/>
    <lineage>
        <taxon>Bacteria</taxon>
        <taxon>Pseudomonadati</taxon>
        <taxon>Pseudomonadota</taxon>
        <taxon>Gammaproteobacteria</taxon>
        <taxon>Oceanospirillales</taxon>
        <taxon>Oceanospirillaceae</taxon>
        <taxon>Litoribrevibacter</taxon>
    </lineage>
</organism>
<protein>
    <submittedName>
        <fullName evidence="3">Lysophospholipase</fullName>
    </submittedName>
</protein>
<dbReference type="InterPro" id="IPR001087">
    <property type="entry name" value="GDSL"/>
</dbReference>
<feature type="chain" id="PRO_5041424309" evidence="2">
    <location>
        <begin position="25"/>
        <end position="329"/>
    </location>
</feature>
<reference evidence="3" key="1">
    <citation type="journal article" date="2014" name="Int. J. Syst. Evol. Microbiol.">
        <title>Complete genome sequence of Corynebacterium casei LMG S-19264T (=DSM 44701T), isolated from a smear-ripened cheese.</title>
        <authorList>
            <consortium name="US DOE Joint Genome Institute (JGI-PGF)"/>
            <person name="Walter F."/>
            <person name="Albersmeier A."/>
            <person name="Kalinowski J."/>
            <person name="Ruckert C."/>
        </authorList>
    </citation>
    <scope>NUCLEOTIDE SEQUENCE</scope>
    <source>
        <strain evidence="3">NBRC 110071</strain>
    </source>
</reference>
<dbReference type="RefSeq" id="WP_284383436.1">
    <property type="nucleotide sequence ID" value="NZ_BSNM01000016.1"/>
</dbReference>